<accession>A0AA87YXK9</accession>
<gene>
    <name evidence="2" type="ORF">TIFTF001_000902</name>
</gene>
<proteinExistence type="predicted"/>
<feature type="region of interest" description="Disordered" evidence="1">
    <location>
        <begin position="253"/>
        <end position="281"/>
    </location>
</feature>
<dbReference type="Proteomes" id="UP001187192">
    <property type="component" value="Unassembled WGS sequence"/>
</dbReference>
<feature type="region of interest" description="Disordered" evidence="1">
    <location>
        <begin position="66"/>
        <end position="92"/>
    </location>
</feature>
<evidence type="ECO:0000256" key="1">
    <source>
        <dbReference type="SAM" id="MobiDB-lite"/>
    </source>
</evidence>
<name>A0AA87YXK9_FICCA</name>
<evidence type="ECO:0000313" key="2">
    <source>
        <dbReference type="EMBL" id="GMN25353.1"/>
    </source>
</evidence>
<keyword evidence="3" id="KW-1185">Reference proteome</keyword>
<feature type="compositionally biased region" description="Pro residues" evidence="1">
    <location>
        <begin position="254"/>
        <end position="274"/>
    </location>
</feature>
<evidence type="ECO:0000313" key="3">
    <source>
        <dbReference type="Proteomes" id="UP001187192"/>
    </source>
</evidence>
<dbReference type="EMBL" id="BTGU01000001">
    <property type="protein sequence ID" value="GMN25353.1"/>
    <property type="molecule type" value="Genomic_DNA"/>
</dbReference>
<protein>
    <submittedName>
        <fullName evidence="2">Uncharacterized protein</fullName>
    </submittedName>
</protein>
<organism evidence="2 3">
    <name type="scientific">Ficus carica</name>
    <name type="common">Common fig</name>
    <dbReference type="NCBI Taxonomy" id="3494"/>
    <lineage>
        <taxon>Eukaryota</taxon>
        <taxon>Viridiplantae</taxon>
        <taxon>Streptophyta</taxon>
        <taxon>Embryophyta</taxon>
        <taxon>Tracheophyta</taxon>
        <taxon>Spermatophyta</taxon>
        <taxon>Magnoliopsida</taxon>
        <taxon>eudicotyledons</taxon>
        <taxon>Gunneridae</taxon>
        <taxon>Pentapetalae</taxon>
        <taxon>rosids</taxon>
        <taxon>fabids</taxon>
        <taxon>Rosales</taxon>
        <taxon>Moraceae</taxon>
        <taxon>Ficeae</taxon>
        <taxon>Ficus</taxon>
    </lineage>
</organism>
<sequence>MGKSHDAELRRGETTSLGVGHRQSARNGTRGRVQGWSEPKKISRSQWPRIKYCMLEKISRSPDLSCEATKRTSSTSRAKEIPVPTSEWERSRNHDTRAKIGTEDQEKWILYNSMSFSDIPLLSLDSSTSLLVNKLETPQPCIFMPVETAPLSLDRHDLSLEELVVIDLESLTIPPFAAAEQAVFSTPSHSVTHSLNRNSDFLLLRYRDTSLQDYNRRRLLRCDLKDALIAHLKSLDIKVEELGSSSYYSIAAASPPPPFPPPPPLSKPTAPSPAAPALASP</sequence>
<dbReference type="AlphaFoldDB" id="A0AA87YXK9"/>
<feature type="region of interest" description="Disordered" evidence="1">
    <location>
        <begin position="1"/>
        <end position="42"/>
    </location>
</feature>
<reference evidence="2" key="1">
    <citation type="submission" date="2023-07" db="EMBL/GenBank/DDBJ databases">
        <title>draft genome sequence of fig (Ficus carica).</title>
        <authorList>
            <person name="Takahashi T."/>
            <person name="Nishimura K."/>
        </authorList>
    </citation>
    <scope>NUCLEOTIDE SEQUENCE</scope>
</reference>
<feature type="compositionally biased region" description="Basic and acidic residues" evidence="1">
    <location>
        <begin position="1"/>
        <end position="13"/>
    </location>
</feature>
<comment type="caution">
    <text evidence="2">The sequence shown here is derived from an EMBL/GenBank/DDBJ whole genome shotgun (WGS) entry which is preliminary data.</text>
</comment>